<keyword evidence="1" id="KW-1133">Transmembrane helix</keyword>
<evidence type="ECO:0000313" key="3">
    <source>
        <dbReference type="Proteomes" id="UP000298750"/>
    </source>
</evidence>
<dbReference type="EMBL" id="MH782430">
    <property type="protein sequence ID" value="QCH00639.1"/>
    <property type="molecule type" value="Genomic_DNA"/>
</dbReference>
<evidence type="ECO:0000313" key="2">
    <source>
        <dbReference type="EMBL" id="QCH00639.1"/>
    </source>
</evidence>
<dbReference type="Proteomes" id="UP000298750">
    <property type="component" value="Segment"/>
</dbReference>
<keyword evidence="1" id="KW-0812">Transmembrane</keyword>
<proteinExistence type="predicted"/>
<protein>
    <submittedName>
        <fullName evidence="2">Cap</fullName>
    </submittedName>
</protein>
<reference evidence="2 3" key="1">
    <citation type="submission" date="2018-08" db="EMBL/GenBank/DDBJ databases">
        <title>The genital tract virome of dairy cows.</title>
        <authorList>
            <person name="Ling Y."/>
            <person name="Zhang W."/>
        </authorList>
    </citation>
    <scope>NUCLEOTIDE SEQUENCE [LARGE SCALE GENOMIC DNA]</scope>
    <source>
        <strain evidence="2">C021765</strain>
    </source>
</reference>
<gene>
    <name evidence="2" type="primary">CAP</name>
</gene>
<feature type="transmembrane region" description="Helical" evidence="1">
    <location>
        <begin position="292"/>
        <end position="325"/>
    </location>
</feature>
<name>A0A4D6TYH4_9VIRU</name>
<keyword evidence="3" id="KW-1185">Reference proteome</keyword>
<keyword evidence="1" id="KW-0472">Membrane</keyword>
<evidence type="ECO:0000256" key="1">
    <source>
        <dbReference type="SAM" id="Phobius"/>
    </source>
</evidence>
<feature type="transmembrane region" description="Helical" evidence="1">
    <location>
        <begin position="224"/>
        <end position="242"/>
    </location>
</feature>
<feature type="transmembrane region" description="Helical" evidence="1">
    <location>
        <begin position="193"/>
        <end position="218"/>
    </location>
</feature>
<accession>A0A4D6TYH4</accession>
<sequence length="345" mass="38772">MMARRINYKFQTFVDLATSTTSMQVIQWSVGGNEVIRRCKHLFGAFKYFKLGKISIKLVPASTLPVDPLGLSYDVDDPQTVDPVDQMNLGLVRITNGEDVFTNVSALTAEQADRAYKTMLLDPRWSKFQLQSGFRRSAYPMYWQVGQLSQDKWPGTTVNIPLVPSPSQGSDLVFRSPLHSIFTRLLLLIRSQLGLMAVLLLVDCSRLVCVVVLAIFLLITISRFLPILKLVSLMITVLTIFPRSRSLPVFSRKRQRLCTIIVAISPSTYRSLELGLLFRSTTPTSLVLCRVPLVWITSFTVVSLVFCLDRILATLWVLLVCLVHLSITEVISSHDNGDTQLSRCS</sequence>
<organism evidence="2 3">
    <name type="scientific">Genomoviridae sp</name>
    <dbReference type="NCBI Taxonomy" id="2202565"/>
    <lineage>
        <taxon>Viruses</taxon>
        <taxon>Monodnaviria</taxon>
        <taxon>Shotokuvirae</taxon>
        <taxon>Cressdnaviricota</taxon>
        <taxon>Repensiviricetes</taxon>
        <taxon>Geplafuvirales</taxon>
        <taxon>Genomoviridae</taxon>
    </lineage>
</organism>